<protein>
    <submittedName>
        <fullName evidence="8">Acetolactate synthase large subunit</fullName>
    </submittedName>
</protein>
<dbReference type="RefSeq" id="WP_114358869.1">
    <property type="nucleotide sequence ID" value="NZ_QRDT01000014.1"/>
</dbReference>
<dbReference type="GO" id="GO:0050660">
    <property type="term" value="F:flavin adenine dinucleotide binding"/>
    <property type="evidence" value="ECO:0007669"/>
    <property type="project" value="TreeGrafter"/>
</dbReference>
<dbReference type="Gene3D" id="3.40.50.1220">
    <property type="entry name" value="TPP-binding domain"/>
    <property type="match status" value="1"/>
</dbReference>
<dbReference type="Gene3D" id="3.40.50.970">
    <property type="match status" value="2"/>
</dbReference>
<dbReference type="AlphaFoldDB" id="A0A336JQ46"/>
<dbReference type="GO" id="GO:0000287">
    <property type="term" value="F:magnesium ion binding"/>
    <property type="evidence" value="ECO:0007669"/>
    <property type="project" value="InterPro"/>
</dbReference>
<dbReference type="Pfam" id="PF02775">
    <property type="entry name" value="TPP_enzyme_C"/>
    <property type="match status" value="1"/>
</dbReference>
<dbReference type="InterPro" id="IPR029035">
    <property type="entry name" value="DHS-like_NAD/FAD-binding_dom"/>
</dbReference>
<evidence type="ECO:0000259" key="6">
    <source>
        <dbReference type="Pfam" id="PF02776"/>
    </source>
</evidence>
<dbReference type="CDD" id="cd00568">
    <property type="entry name" value="TPP_enzymes"/>
    <property type="match status" value="1"/>
</dbReference>
<dbReference type="InterPro" id="IPR045229">
    <property type="entry name" value="TPP_enz"/>
</dbReference>
<evidence type="ECO:0000259" key="4">
    <source>
        <dbReference type="Pfam" id="PF00205"/>
    </source>
</evidence>
<dbReference type="OrthoDB" id="4494979at2"/>
<feature type="domain" description="Thiamine pyrophosphate enzyme central" evidence="4">
    <location>
        <begin position="193"/>
        <end position="319"/>
    </location>
</feature>
<keyword evidence="10" id="KW-1185">Reference proteome</keyword>
<dbReference type="GO" id="GO:0030976">
    <property type="term" value="F:thiamine pyrophosphate binding"/>
    <property type="evidence" value="ECO:0007669"/>
    <property type="project" value="InterPro"/>
</dbReference>
<dbReference type="InterPro" id="IPR000399">
    <property type="entry name" value="TPP-bd_CS"/>
</dbReference>
<accession>A0A336JQ46</accession>
<sequence>MSIMTGGEAIVQGLVAHGVDTVFGLPGAQIYGLFDGFAKAQLKVIGARHEQACGYMAFGYARASGKPGVFSVVPGPGVLNASAALLTAFGCNEPVMCLTGQVPSAYLGKGRGHLHEMPDQLATLRSFIKWAERIEYPGNAPALVARAFQEMMSGRRGPVALEMPWDVFTQATETGAAQQLDLIAPPAPDPDRVAAAAKLIAASKRPMIFVGAGALEAGDEILELAEMIDAPVVAFRSGRGIVSNRHELGLTFAAAYQLWPHTDLIIGIGTRMELPTTFRWPFRPEGLKSVRIDIDPAEMRRYTPDAAIVSDSKAGTRALADAVSKAGYSKTKGRRDEIRAATAKTNDAIQAIQPQMSYLKILREVLPDDAIVTDELSQVGFASWYGFPIYQPRTFLTSGYQGTLGSGFPTALGAKVACPDRPVVAITGDGGFMFGVQELATAVQYNIGVVTLVFDNSAYGNVRRDQLHGFEGRVVASDLVNPDFVKLAESFGVGAARVTSPDHFRPALEKALAAGGPQLIAIDVPRDSEASPWPFIHPAKP</sequence>
<reference evidence="8 9" key="1">
    <citation type="submission" date="2017-08" db="EMBL/GenBank/DDBJ databases">
        <authorList>
            <person name="de Groot N.N."/>
        </authorList>
    </citation>
    <scope>NUCLEOTIDE SEQUENCE [LARGE SCALE GENOMIC DNA]</scope>
    <source>
        <strain evidence="8 9">JA575</strain>
    </source>
</reference>
<dbReference type="FunFam" id="3.40.50.970:FF:000007">
    <property type="entry name" value="Acetolactate synthase"/>
    <property type="match status" value="1"/>
</dbReference>
<dbReference type="InterPro" id="IPR012001">
    <property type="entry name" value="Thiamin_PyroP_enz_TPP-bd_dom"/>
</dbReference>
<dbReference type="Pfam" id="PF00205">
    <property type="entry name" value="TPP_enzyme_M"/>
    <property type="match status" value="1"/>
</dbReference>
<feature type="domain" description="Thiamine pyrophosphate enzyme TPP-binding" evidence="5">
    <location>
        <begin position="384"/>
        <end position="521"/>
    </location>
</feature>
<dbReference type="NCBIfam" id="NF006122">
    <property type="entry name" value="PRK08266.1"/>
    <property type="match status" value="1"/>
</dbReference>
<dbReference type="InterPro" id="IPR029061">
    <property type="entry name" value="THDP-binding"/>
</dbReference>
<feature type="domain" description="Thiamine pyrophosphate enzyme N-terminal TPP-binding" evidence="6">
    <location>
        <begin position="4"/>
        <end position="122"/>
    </location>
</feature>
<dbReference type="Proteomes" id="UP000252631">
    <property type="component" value="Unassembled WGS sequence"/>
</dbReference>
<evidence type="ECO:0000313" key="10">
    <source>
        <dbReference type="Proteomes" id="UP000256343"/>
    </source>
</evidence>
<proteinExistence type="inferred from homology"/>
<dbReference type="Pfam" id="PF02776">
    <property type="entry name" value="TPP_enzyme_N"/>
    <property type="match status" value="1"/>
</dbReference>
<dbReference type="GO" id="GO:0005948">
    <property type="term" value="C:acetolactate synthase complex"/>
    <property type="evidence" value="ECO:0007669"/>
    <property type="project" value="TreeGrafter"/>
</dbReference>
<evidence type="ECO:0000313" key="8">
    <source>
        <dbReference type="EMBL" id="SSW91865.1"/>
    </source>
</evidence>
<dbReference type="EMBL" id="UFQQ01000014">
    <property type="protein sequence ID" value="SSW91865.1"/>
    <property type="molecule type" value="Genomic_DNA"/>
</dbReference>
<gene>
    <name evidence="7" type="ORF">BJ125_114125</name>
    <name evidence="8" type="ORF">SAMN05892882_114125</name>
</gene>
<evidence type="ECO:0000313" key="9">
    <source>
        <dbReference type="Proteomes" id="UP000252631"/>
    </source>
</evidence>
<comment type="similarity">
    <text evidence="1 3">Belongs to the TPP enzyme family.</text>
</comment>
<evidence type="ECO:0000259" key="5">
    <source>
        <dbReference type="Pfam" id="PF02775"/>
    </source>
</evidence>
<dbReference type="EMBL" id="QRDT01000014">
    <property type="protein sequence ID" value="RED31885.1"/>
    <property type="molecule type" value="Genomic_DNA"/>
</dbReference>
<dbReference type="InterPro" id="IPR011766">
    <property type="entry name" value="TPP_enzyme_TPP-bd"/>
</dbReference>
<dbReference type="GO" id="GO:0009099">
    <property type="term" value="P:L-valine biosynthetic process"/>
    <property type="evidence" value="ECO:0007669"/>
    <property type="project" value="TreeGrafter"/>
</dbReference>
<evidence type="ECO:0000313" key="7">
    <source>
        <dbReference type="EMBL" id="RED31885.1"/>
    </source>
</evidence>
<dbReference type="PROSITE" id="PS00187">
    <property type="entry name" value="TPP_ENZYMES"/>
    <property type="match status" value="1"/>
</dbReference>
<dbReference type="SUPFAM" id="SSF52467">
    <property type="entry name" value="DHS-like NAD/FAD-binding domain"/>
    <property type="match status" value="1"/>
</dbReference>
<dbReference type="GO" id="GO:0009097">
    <property type="term" value="P:isoleucine biosynthetic process"/>
    <property type="evidence" value="ECO:0007669"/>
    <property type="project" value="TreeGrafter"/>
</dbReference>
<dbReference type="InterPro" id="IPR012000">
    <property type="entry name" value="Thiamin_PyroP_enz_cen_dom"/>
</dbReference>
<dbReference type="GO" id="GO:0003984">
    <property type="term" value="F:acetolactate synthase activity"/>
    <property type="evidence" value="ECO:0007669"/>
    <property type="project" value="TreeGrafter"/>
</dbReference>
<reference evidence="7 10" key="2">
    <citation type="submission" date="2018-07" db="EMBL/GenBank/DDBJ databases">
        <title>Genomic Encyclopedia of Archaeal and Bacterial Type Strains, Phase II (KMG-II): from individual species to whole genera.</title>
        <authorList>
            <person name="Goeker M."/>
        </authorList>
    </citation>
    <scope>NUCLEOTIDE SEQUENCE [LARGE SCALE GENOMIC DNA]</scope>
    <source>
        <strain evidence="7 10">JA575</strain>
    </source>
</reference>
<dbReference type="SUPFAM" id="SSF52518">
    <property type="entry name" value="Thiamin diphosphate-binding fold (THDP-binding)"/>
    <property type="match status" value="2"/>
</dbReference>
<evidence type="ECO:0000256" key="2">
    <source>
        <dbReference type="ARBA" id="ARBA00023052"/>
    </source>
</evidence>
<keyword evidence="2 3" id="KW-0786">Thiamine pyrophosphate</keyword>
<dbReference type="PANTHER" id="PTHR18968">
    <property type="entry name" value="THIAMINE PYROPHOSPHATE ENZYMES"/>
    <property type="match status" value="1"/>
</dbReference>
<evidence type="ECO:0000256" key="3">
    <source>
        <dbReference type="RuleBase" id="RU362132"/>
    </source>
</evidence>
<organism evidence="8 9">
    <name type="scientific">Rhodopseudomonas pentothenatexigens</name>
    <dbReference type="NCBI Taxonomy" id="999699"/>
    <lineage>
        <taxon>Bacteria</taxon>
        <taxon>Pseudomonadati</taxon>
        <taxon>Pseudomonadota</taxon>
        <taxon>Alphaproteobacteria</taxon>
        <taxon>Hyphomicrobiales</taxon>
        <taxon>Nitrobacteraceae</taxon>
        <taxon>Rhodopseudomonas</taxon>
    </lineage>
</organism>
<evidence type="ECO:0000256" key="1">
    <source>
        <dbReference type="ARBA" id="ARBA00007812"/>
    </source>
</evidence>
<name>A0A336JQ46_9BRAD</name>
<dbReference type="Proteomes" id="UP000256343">
    <property type="component" value="Unassembled WGS sequence"/>
</dbReference>
<dbReference type="PANTHER" id="PTHR18968:SF167">
    <property type="entry name" value="ACETOLACTATE SYNTHASE LARGE SUBUNIT ILVB2-RELATED"/>
    <property type="match status" value="1"/>
</dbReference>
<dbReference type="CDD" id="cd07035">
    <property type="entry name" value="TPP_PYR_POX_like"/>
    <property type="match status" value="1"/>
</dbReference>